<protein>
    <submittedName>
        <fullName evidence="2">Uncharacterized protein</fullName>
    </submittedName>
</protein>
<proteinExistence type="predicted"/>
<dbReference type="GeneID" id="34559739"/>
<keyword evidence="3" id="KW-1185">Reference proteome</keyword>
<name>A0A1G4B9T3_9PEZI</name>
<feature type="region of interest" description="Disordered" evidence="1">
    <location>
        <begin position="12"/>
        <end position="32"/>
    </location>
</feature>
<evidence type="ECO:0000313" key="2">
    <source>
        <dbReference type="EMBL" id="OHE98075.1"/>
    </source>
</evidence>
<accession>A0A1G4B9T3</accession>
<feature type="compositionally biased region" description="Polar residues" evidence="1">
    <location>
        <begin position="12"/>
        <end position="23"/>
    </location>
</feature>
<dbReference type="AlphaFoldDB" id="A0A1G4B9T3"/>
<gene>
    <name evidence="2" type="ORF">CORC01_06589</name>
</gene>
<sequence>SILLPQRSYHFASQSQGFPSQHDGSQHGKFFHTGGMYEASDTTGLSLNGDVLLLEHQNPLPIEEPVINPSLLSHSGTGERGRAAVEPGQDGQHQPTVTTVRVPFAGASTSASNPVWINEINRLDHRDSRFLGITHRNADETTSQGTQRSQT</sequence>
<evidence type="ECO:0000313" key="3">
    <source>
        <dbReference type="Proteomes" id="UP000176998"/>
    </source>
</evidence>
<feature type="region of interest" description="Disordered" evidence="1">
    <location>
        <begin position="65"/>
        <end position="96"/>
    </location>
</feature>
<evidence type="ECO:0000256" key="1">
    <source>
        <dbReference type="SAM" id="MobiDB-lite"/>
    </source>
</evidence>
<organism evidence="2 3">
    <name type="scientific">Colletotrichum orchidophilum</name>
    <dbReference type="NCBI Taxonomy" id="1209926"/>
    <lineage>
        <taxon>Eukaryota</taxon>
        <taxon>Fungi</taxon>
        <taxon>Dikarya</taxon>
        <taxon>Ascomycota</taxon>
        <taxon>Pezizomycotina</taxon>
        <taxon>Sordariomycetes</taxon>
        <taxon>Hypocreomycetidae</taxon>
        <taxon>Glomerellales</taxon>
        <taxon>Glomerellaceae</taxon>
        <taxon>Colletotrichum</taxon>
    </lineage>
</organism>
<dbReference type="Proteomes" id="UP000176998">
    <property type="component" value="Unassembled WGS sequence"/>
</dbReference>
<dbReference type="RefSeq" id="XP_022475227.1">
    <property type="nucleotide sequence ID" value="XM_022618229.1"/>
</dbReference>
<reference evidence="2 3" key="1">
    <citation type="submission" date="2016-09" db="EMBL/GenBank/DDBJ databases">
        <authorList>
            <person name="Capua I."/>
            <person name="De Benedictis P."/>
            <person name="Joannis T."/>
            <person name="Lombin L.H."/>
            <person name="Cattoli G."/>
        </authorList>
    </citation>
    <scope>NUCLEOTIDE SEQUENCE [LARGE SCALE GENOMIC DNA]</scope>
    <source>
        <strain evidence="2 3">IMI 309357</strain>
    </source>
</reference>
<dbReference type="EMBL" id="MJBS01000050">
    <property type="protein sequence ID" value="OHE98075.1"/>
    <property type="molecule type" value="Genomic_DNA"/>
</dbReference>
<comment type="caution">
    <text evidence="2">The sequence shown here is derived from an EMBL/GenBank/DDBJ whole genome shotgun (WGS) entry which is preliminary data.</text>
</comment>
<feature type="non-terminal residue" evidence="2">
    <location>
        <position position="1"/>
    </location>
</feature>